<dbReference type="Gene3D" id="2.40.170.20">
    <property type="entry name" value="TonB-dependent receptor, beta-barrel domain"/>
    <property type="match status" value="1"/>
</dbReference>
<proteinExistence type="predicted"/>
<dbReference type="SUPFAM" id="SSF56935">
    <property type="entry name" value="Porins"/>
    <property type="match status" value="1"/>
</dbReference>
<dbReference type="PANTHER" id="PTHR40980:SF4">
    <property type="entry name" value="TONB-DEPENDENT RECEPTOR-LIKE BETA-BARREL DOMAIN-CONTAINING PROTEIN"/>
    <property type="match status" value="1"/>
</dbReference>
<keyword evidence="4" id="KW-0732">Signal</keyword>
<keyword evidence="2" id="KW-0472">Membrane</keyword>
<comment type="caution">
    <text evidence="6">The sequence shown here is derived from an EMBL/GenBank/DDBJ whole genome shotgun (WGS) entry which is preliminary data.</text>
</comment>
<evidence type="ECO:0000256" key="1">
    <source>
        <dbReference type="ARBA" id="ARBA00004442"/>
    </source>
</evidence>
<feature type="chain" id="PRO_5046011250" evidence="4">
    <location>
        <begin position="22"/>
        <end position="726"/>
    </location>
</feature>
<accession>A0ABX2DE44</accession>
<sequence length="726" mass="81006">MKSLIKYFFILSFINYSALMAQTVKPDTSAKKLQEVTITGKKQLIERKQGKTIVNVDAAITNAGTTVLEVLEKSPGVMVDKNGGISLQGKSSVLVLIDDKPTYLSGTELSNLLGSMSSSQVNQIELITSPSAKYDASGNAGIINIKTKKNKQEGFNGNFLTNIGQGKYLKNNNSLVLNFRKGRINTFMNYGFNYNKNFTSIYAYRQYFDNQGAVSAVLDQPSYLGNEGHNNSLKTGLDFYASEKTTFGLTLSGNLVTRKGAGNAIATWLSAQKAIDSAITTYSGSDFRLRNGAVNLYGRHTITKTQDIGFDVDYLKYSIDNDQNFQNIRTGVVAYNQGSRGDIPSKLEIFSAKADYILQLGKNAKFEAGAKSSSINTDNTANYELFDGTNWKEDLKKSNHFLYKENINSVYSSLEHKMNRLSYQLGLRYENTHYTGNQLGNSSQAGSNFSKNYQDFFPSGYLSYQVDSANSFSFTAGRRIDRPAYQKLNPFVFIINKYTYQRGNPFFLPQYTWNFELSHSYKQLLTTAVSYSGIKNYFSQLFLSEGDDILVYTEGNVGQMHNFGASITLQVSPVKWWSLTAQSNFNYKKLSGYQNVNYKSSVKQLHTNMNNQFKLSKTLNGEISGFYTTKNRNDLQELLSPTGQVSAGLAKTILKGKGTLRLTARDIFYTQSMEGMTDFPGANEYFILWRDSQVINAGFSYRFGKPLKAAKRSTGGANDEINRAGT</sequence>
<protein>
    <submittedName>
        <fullName evidence="6">TonB-dependent receptor</fullName>
    </submittedName>
</protein>
<dbReference type="RefSeq" id="WP_173270854.1">
    <property type="nucleotide sequence ID" value="NZ_JABMKV010000002.1"/>
</dbReference>
<comment type="subcellular location">
    <subcellularLocation>
        <location evidence="1">Cell outer membrane</location>
    </subcellularLocation>
</comment>
<evidence type="ECO:0000259" key="5">
    <source>
        <dbReference type="Pfam" id="PF14905"/>
    </source>
</evidence>
<feature type="domain" description="Outer membrane protein beta-barrel" evidence="5">
    <location>
        <begin position="303"/>
        <end position="701"/>
    </location>
</feature>
<keyword evidence="7" id="KW-1185">Reference proteome</keyword>
<evidence type="ECO:0000256" key="2">
    <source>
        <dbReference type="ARBA" id="ARBA00023136"/>
    </source>
</evidence>
<reference evidence="6 7" key="1">
    <citation type="submission" date="2020-05" db="EMBL/GenBank/DDBJ databases">
        <title>Description of Pedobacter foliorum sp. nov.</title>
        <authorList>
            <person name="Qi S."/>
            <person name="Carlier A."/>
            <person name="Cnockaert M."/>
            <person name="Vandamme P."/>
        </authorList>
    </citation>
    <scope>NUCLEOTIDE SEQUENCE [LARGE SCALE GENOMIC DNA]</scope>
    <source>
        <strain evidence="6 7">LMG 31300</strain>
    </source>
</reference>
<keyword evidence="3" id="KW-0998">Cell outer membrane</keyword>
<evidence type="ECO:0000313" key="7">
    <source>
        <dbReference type="Proteomes" id="UP000762110"/>
    </source>
</evidence>
<evidence type="ECO:0000256" key="3">
    <source>
        <dbReference type="ARBA" id="ARBA00023237"/>
    </source>
</evidence>
<gene>
    <name evidence="6" type="ORF">HQN85_07510</name>
</gene>
<evidence type="ECO:0000256" key="4">
    <source>
        <dbReference type="SAM" id="SignalP"/>
    </source>
</evidence>
<organism evidence="6 7">
    <name type="scientific">Pedobacter boryungensis</name>
    <dbReference type="NCBI Taxonomy" id="869962"/>
    <lineage>
        <taxon>Bacteria</taxon>
        <taxon>Pseudomonadati</taxon>
        <taxon>Bacteroidota</taxon>
        <taxon>Sphingobacteriia</taxon>
        <taxon>Sphingobacteriales</taxon>
        <taxon>Sphingobacteriaceae</taxon>
        <taxon>Pedobacter</taxon>
    </lineage>
</organism>
<name>A0ABX2DE44_9SPHI</name>
<evidence type="ECO:0000313" key="6">
    <source>
        <dbReference type="EMBL" id="NQX31566.1"/>
    </source>
</evidence>
<dbReference type="InterPro" id="IPR036942">
    <property type="entry name" value="Beta-barrel_TonB_sf"/>
</dbReference>
<dbReference type="Proteomes" id="UP000762110">
    <property type="component" value="Unassembled WGS sequence"/>
</dbReference>
<feature type="signal peptide" evidence="4">
    <location>
        <begin position="1"/>
        <end position="21"/>
    </location>
</feature>
<keyword evidence="6" id="KW-0675">Receptor</keyword>
<dbReference type="EMBL" id="JABMKV010000002">
    <property type="protein sequence ID" value="NQX31566.1"/>
    <property type="molecule type" value="Genomic_DNA"/>
</dbReference>
<dbReference type="PANTHER" id="PTHR40980">
    <property type="entry name" value="PLUG DOMAIN-CONTAINING PROTEIN"/>
    <property type="match status" value="1"/>
</dbReference>
<dbReference type="InterPro" id="IPR041700">
    <property type="entry name" value="OMP_b-brl_3"/>
</dbReference>
<dbReference type="Pfam" id="PF14905">
    <property type="entry name" value="OMP_b-brl_3"/>
    <property type="match status" value="1"/>
</dbReference>